<dbReference type="InterPro" id="IPR000210">
    <property type="entry name" value="BTB/POZ_dom"/>
</dbReference>
<proteinExistence type="predicted"/>
<evidence type="ECO:0000313" key="4">
    <source>
        <dbReference type="Proteomes" id="UP001150062"/>
    </source>
</evidence>
<dbReference type="SUPFAM" id="SSF54695">
    <property type="entry name" value="POZ domain"/>
    <property type="match status" value="1"/>
</dbReference>
<comment type="caution">
    <text evidence="3">The sequence shown here is derived from an EMBL/GenBank/DDBJ whole genome shotgun (WGS) entry which is preliminary data.</text>
</comment>
<dbReference type="InterPro" id="IPR051553">
    <property type="entry name" value="Ran_GTPase-activating"/>
</dbReference>
<dbReference type="InterPro" id="IPR000408">
    <property type="entry name" value="Reg_chr_condens"/>
</dbReference>
<dbReference type="PANTHER" id="PTHR45982">
    <property type="entry name" value="REGULATOR OF CHROMOSOME CONDENSATION"/>
    <property type="match status" value="1"/>
</dbReference>
<dbReference type="InterPro" id="IPR009091">
    <property type="entry name" value="RCC1/BLIP-II"/>
</dbReference>
<dbReference type="Pfam" id="PF00651">
    <property type="entry name" value="BTB"/>
    <property type="match status" value="1"/>
</dbReference>
<evidence type="ECO:0000256" key="1">
    <source>
        <dbReference type="PROSITE-ProRule" id="PRU00235"/>
    </source>
</evidence>
<name>A0ABQ8ZDZ4_9EUKA</name>
<organism evidence="3 4">
    <name type="scientific">Anaeramoeba flamelloides</name>
    <dbReference type="NCBI Taxonomy" id="1746091"/>
    <lineage>
        <taxon>Eukaryota</taxon>
        <taxon>Metamonada</taxon>
        <taxon>Anaeramoebidae</taxon>
        <taxon>Anaeramoeba</taxon>
    </lineage>
</organism>
<keyword evidence="4" id="KW-1185">Reference proteome</keyword>
<dbReference type="EMBL" id="JAOAOG010000015">
    <property type="protein sequence ID" value="KAJ6254981.1"/>
    <property type="molecule type" value="Genomic_DNA"/>
</dbReference>
<dbReference type="CDD" id="cd18186">
    <property type="entry name" value="BTB_POZ_ZBTB_KLHL-like"/>
    <property type="match status" value="1"/>
</dbReference>
<dbReference type="SUPFAM" id="SSF50985">
    <property type="entry name" value="RCC1/BLIP-II"/>
    <property type="match status" value="1"/>
</dbReference>
<dbReference type="InterPro" id="IPR011333">
    <property type="entry name" value="SKP1/BTB/POZ_sf"/>
</dbReference>
<dbReference type="Gene3D" id="2.130.10.30">
    <property type="entry name" value="Regulator of chromosome condensation 1/beta-lactamase-inhibitor protein II"/>
    <property type="match status" value="1"/>
</dbReference>
<dbReference type="PANTHER" id="PTHR45982:SF1">
    <property type="entry name" value="REGULATOR OF CHROMOSOME CONDENSATION"/>
    <property type="match status" value="1"/>
</dbReference>
<gene>
    <name evidence="3" type="ORF">M0813_11766</name>
</gene>
<dbReference type="Proteomes" id="UP001150062">
    <property type="component" value="Unassembled WGS sequence"/>
</dbReference>
<feature type="domain" description="BTB" evidence="2">
    <location>
        <begin position="478"/>
        <end position="560"/>
    </location>
</feature>
<protein>
    <recommendedName>
        <fullName evidence="2">BTB domain-containing protein</fullName>
    </recommendedName>
</protein>
<dbReference type="Gene3D" id="3.30.710.10">
    <property type="entry name" value="Potassium Channel Kv1.1, Chain A"/>
    <property type="match status" value="1"/>
</dbReference>
<evidence type="ECO:0000259" key="2">
    <source>
        <dbReference type="PROSITE" id="PS50097"/>
    </source>
</evidence>
<feature type="repeat" description="RCC1" evidence="1">
    <location>
        <begin position="206"/>
        <end position="257"/>
    </location>
</feature>
<reference evidence="3" key="1">
    <citation type="submission" date="2022-08" db="EMBL/GenBank/DDBJ databases">
        <title>Novel sulfate-reducing endosymbionts in the free-living metamonad Anaeramoeba.</title>
        <authorList>
            <person name="Jerlstrom-Hultqvist J."/>
            <person name="Cepicka I."/>
            <person name="Gallot-Lavallee L."/>
            <person name="Salas-Leiva D."/>
            <person name="Curtis B.A."/>
            <person name="Zahonova K."/>
            <person name="Pipaliya S."/>
            <person name="Dacks J."/>
            <person name="Roger A.J."/>
        </authorList>
    </citation>
    <scope>NUCLEOTIDE SEQUENCE</scope>
    <source>
        <strain evidence="3">Schooner1</strain>
    </source>
</reference>
<dbReference type="PROSITE" id="PS00626">
    <property type="entry name" value="RCC1_2"/>
    <property type="match status" value="1"/>
</dbReference>
<sequence length="600" mass="68553">MSKSSSVYLCGSEDFSFVTQVENSNLPKWTESSIKKTQTIKKIVSGIGPHFLVWKKPNKLEFYQEDKEKRKYQLPKNETIKDIVSGCRTYLIVTESGKVWSLADKNSLNEVPLLDADQSTFEKIRPVTFFEEKKLFVNSVAMSSGSGYYLCNGDQFYASGSNARGRLGIGKSSGLENMPIFVQDKVTKIFAGIYTLNLFFTTSKPDLLYACGLNFYGELGVGSSGNQSKPTVVKNIKGSEILTVSSGYFHSILITKKGQTFSCGHRRFNGNGGQKTIFTLIPQLKEKKSVQLAIGRRRTLVLTDQNELYGWGFDKNQYPTDVSNNQNNQYPSKISLPGFYTKYLDSKDQIQIASGSKVSFLYLDFKNTLSEDLRILFETQNFCDCEIGTFGNQFPVNKVLIEFRTKLTIDQIQNKLFGEKSINKEQTLNFLKWIYSDEISDLEKLEQTFNLLELTFPPSVDNTLEKDIAQLYQDDDSKDFKILVKIDDKKENDKNKEGKYEEIPVHKFILLARSGLFRAMFDNVKEKDNINEVQDYTNKSIESLKILIKYFYTNSIEMTADQDPELIVDELSDAVEYYQLNAQCNFESELNKIKKQFDLN</sequence>
<dbReference type="PROSITE" id="PS50012">
    <property type="entry name" value="RCC1_3"/>
    <property type="match status" value="1"/>
</dbReference>
<dbReference type="PROSITE" id="PS50097">
    <property type="entry name" value="BTB"/>
    <property type="match status" value="1"/>
</dbReference>
<accession>A0ABQ8ZDZ4</accession>
<dbReference type="Pfam" id="PF00415">
    <property type="entry name" value="RCC1"/>
    <property type="match status" value="1"/>
</dbReference>
<evidence type="ECO:0000313" key="3">
    <source>
        <dbReference type="EMBL" id="KAJ6254981.1"/>
    </source>
</evidence>